<geneLocation type="plasmid" evidence="3">
    <name>unnamed</name>
</geneLocation>
<evidence type="ECO:0000256" key="1">
    <source>
        <dbReference type="SAM" id="MobiDB-lite"/>
    </source>
</evidence>
<protein>
    <recommendedName>
        <fullName evidence="2">DUF4167 domain-containing protein</fullName>
    </recommendedName>
</protein>
<dbReference type="AlphaFoldDB" id="A0A235HAS0"/>
<organism evidence="3 4">
    <name type="scientific">Azospirillum brasilense</name>
    <dbReference type="NCBI Taxonomy" id="192"/>
    <lineage>
        <taxon>Bacteria</taxon>
        <taxon>Pseudomonadati</taxon>
        <taxon>Pseudomonadota</taxon>
        <taxon>Alphaproteobacteria</taxon>
        <taxon>Rhodospirillales</taxon>
        <taxon>Azospirillaceae</taxon>
        <taxon>Azospirillum</taxon>
    </lineage>
</organism>
<dbReference type="RefSeq" id="WP_094305006.1">
    <property type="nucleotide sequence ID" value="NZ_NOWT01000018.1"/>
</dbReference>
<dbReference type="Proteomes" id="UP000215367">
    <property type="component" value="Unassembled WGS sequence"/>
</dbReference>
<dbReference type="EMBL" id="NOWT01000018">
    <property type="protein sequence ID" value="OYD82919.1"/>
    <property type="molecule type" value="Genomic_DNA"/>
</dbReference>
<keyword evidence="3" id="KW-0614">Plasmid</keyword>
<proteinExistence type="predicted"/>
<evidence type="ECO:0000313" key="3">
    <source>
        <dbReference type="EMBL" id="OYD82919.1"/>
    </source>
</evidence>
<gene>
    <name evidence="3" type="ORF">CHT98_18705</name>
</gene>
<name>A0A235HAS0_AZOBR</name>
<dbReference type="InterPro" id="IPR025430">
    <property type="entry name" value="DUF4167"/>
</dbReference>
<reference evidence="3 4" key="1">
    <citation type="submission" date="2017-07" db="EMBL/GenBank/DDBJ databases">
        <title>Whole genome sequence of Azospirillum brasilense 2A1, a potential biofertilizer strain.</title>
        <authorList>
            <person name="Fontana C.A."/>
            <person name="Toffoli L.M."/>
            <person name="Salazar S.M."/>
            <person name="Puglisi E."/>
            <person name="Pedraza R."/>
            <person name="Bassi D."/>
            <person name="Cocconcelli P.S."/>
        </authorList>
    </citation>
    <scope>NUCLEOTIDE SEQUENCE [LARGE SCALE GENOMIC DNA]</scope>
    <source>
        <strain evidence="3 4">2A1</strain>
        <plasmid evidence="3">unnamed</plasmid>
    </source>
</reference>
<dbReference type="Pfam" id="PF13763">
    <property type="entry name" value="DUF4167"/>
    <property type="match status" value="1"/>
</dbReference>
<feature type="compositionally biased region" description="Basic and acidic residues" evidence="1">
    <location>
        <begin position="53"/>
        <end position="65"/>
    </location>
</feature>
<comment type="caution">
    <text evidence="3">The sequence shown here is derived from an EMBL/GenBank/DDBJ whole genome shotgun (WGS) entry which is preliminary data.</text>
</comment>
<feature type="region of interest" description="Disordered" evidence="1">
    <location>
        <begin position="1"/>
        <end position="65"/>
    </location>
</feature>
<feature type="domain" description="DUF4167" evidence="2">
    <location>
        <begin position="31"/>
        <end position="79"/>
    </location>
</feature>
<sequence>MPFDNPAGDRARRQPRFGKAAQRQAVQGAPARAHPKVNGSAQQKHTQWLARAGDAERSGDTVEAETCRQHAEHWFRVAHGRNDP</sequence>
<accession>A0A235HAS0</accession>
<evidence type="ECO:0000313" key="4">
    <source>
        <dbReference type="Proteomes" id="UP000215367"/>
    </source>
</evidence>
<evidence type="ECO:0000259" key="2">
    <source>
        <dbReference type="Pfam" id="PF13763"/>
    </source>
</evidence>